<feature type="region of interest" description="Disordered" evidence="1">
    <location>
        <begin position="1"/>
        <end position="21"/>
    </location>
</feature>
<name>A0A9J7BMJ8_9BACT</name>
<organism evidence="2 3">
    <name type="scientific">Occallatibacter riparius</name>
    <dbReference type="NCBI Taxonomy" id="1002689"/>
    <lineage>
        <taxon>Bacteria</taxon>
        <taxon>Pseudomonadati</taxon>
        <taxon>Acidobacteriota</taxon>
        <taxon>Terriglobia</taxon>
        <taxon>Terriglobales</taxon>
        <taxon>Acidobacteriaceae</taxon>
        <taxon>Occallatibacter</taxon>
    </lineage>
</organism>
<sequence>MPAPSPGQSASTSQEPEFRKQVDEVSIDLTVHNKKRKPILDLKPEDLAIADNGTPVKLTELHLVRGNSARGHLVTLVFDPFSGAVAREARVDAQKILKLFPEKEYEFAVLDLGGRLRLLQPFTTDRKLVDSAIAVETDSHPITLTTTLSLDVNITRDTADSKRSAFAGAAEKNLIAVARTGVDASGRNAGTIEKQRAQMLLSALQNAQKITQEQHTYRSLAGLQALVESQERAPERKALIYFTRNRQMDSSAQQMITKVAAAATRAGVTIYIVDLDAMNDAHSYEMSNAEGNAMPRFVPGKDKIGCGSGGCEYVQRLQQEYGEPIHGDPSTSGYVWKSKHDIMVMTDFQRQSGDYAMFAYKKNPMIALSEISGGLYLDPQNGFKKGLLQLSEELTTYYEATYTPPKHDSDGSYRTISISPVRKDLRVQSKAGYFAVAPGEEQGLRPFERPMLKLLDTNESPADVPFHATVLRFGEMTEGNTSTLAIAVPVKTLDFQRNEQDHLYSAHICLEARVRDSHGVEVERVGDDITSRGALESVDRDGTAAITLDRHFISAPGPYMLEVAVVDRMNGKVGVQRIPFEIPGPEKAGISDIVLVKKTDQIASDDQDSVEPLRYESSRITPNISGELAPGAKGLSLFLVLHPEAAAKGDPTLEMQVIHNGKAGRRIPLPLRSGLAGAALPYMASFGQNALAPGDYKVIAYLKQGDNLTEKQVQFHVGQNGLGNQPETEAGSVQATVASLDPSAGIVSGGAGQLAITPLDNPTAPLAPEAAKQLIEDARERALSYRDSLPNFMCVEVTNRSDDPGASGRWKLHDSLVEVLKYRDKQETRTTIELNGKRSTVDRQAMRGSLSAGEFGGVLQAIFSQPAQAEFKWKSTEALGTGTVQVFDYNVSPAHSNFTVTASNGRETKPGFHGQVYIDSATRSVRRVSLIADELPKNFPTHATRIDVDYDYVAISDRDYLVPVSAEMRLIQGRHSAVLNTMEFRNYRRFGSTMRMVNYTPLDPKPDQK</sequence>
<protein>
    <submittedName>
        <fullName evidence="2">VWA domain-containing protein</fullName>
    </submittedName>
</protein>
<evidence type="ECO:0000313" key="2">
    <source>
        <dbReference type="EMBL" id="UWZ83863.1"/>
    </source>
</evidence>
<keyword evidence="3" id="KW-1185">Reference proteome</keyword>
<accession>A0A9J7BMJ8</accession>
<evidence type="ECO:0000256" key="1">
    <source>
        <dbReference type="SAM" id="MobiDB-lite"/>
    </source>
</evidence>
<dbReference type="Proteomes" id="UP001059380">
    <property type="component" value="Chromosome"/>
</dbReference>
<dbReference type="AlphaFoldDB" id="A0A9J7BMJ8"/>
<dbReference type="InterPro" id="IPR017802">
    <property type="entry name" value="VWFA-rel_acidobac-type"/>
</dbReference>
<dbReference type="RefSeq" id="WP_260793337.1">
    <property type="nucleotide sequence ID" value="NZ_CP093313.1"/>
</dbReference>
<proteinExistence type="predicted"/>
<dbReference type="NCBIfam" id="TIGR03436">
    <property type="entry name" value="acidobact_VWFA"/>
    <property type="match status" value="1"/>
</dbReference>
<dbReference type="EMBL" id="CP093313">
    <property type="protein sequence ID" value="UWZ83863.1"/>
    <property type="molecule type" value="Genomic_DNA"/>
</dbReference>
<feature type="compositionally biased region" description="Polar residues" evidence="1">
    <location>
        <begin position="1"/>
        <end position="15"/>
    </location>
</feature>
<gene>
    <name evidence="2" type="ORF">MOP44_25300</name>
</gene>
<reference evidence="2" key="1">
    <citation type="submission" date="2021-04" db="EMBL/GenBank/DDBJ databases">
        <title>Phylogenetic analysis of Acidobacteriaceae.</title>
        <authorList>
            <person name="Qiu L."/>
            <person name="Zhang Q."/>
        </authorList>
    </citation>
    <scope>NUCLEOTIDE SEQUENCE</scope>
    <source>
        <strain evidence="2">DSM 25168</strain>
    </source>
</reference>
<evidence type="ECO:0000313" key="3">
    <source>
        <dbReference type="Proteomes" id="UP001059380"/>
    </source>
</evidence>
<dbReference type="KEGG" id="orp:MOP44_25300"/>